<accession>A0A7L5BYJ4</accession>
<feature type="chain" id="PRO_5029862891" evidence="1">
    <location>
        <begin position="23"/>
        <end position="131"/>
    </location>
</feature>
<evidence type="ECO:0000259" key="2">
    <source>
        <dbReference type="Pfam" id="PF09917"/>
    </source>
</evidence>
<dbReference type="PANTHER" id="PTHR36919">
    <property type="entry name" value="BLR1215 PROTEIN"/>
    <property type="match status" value="1"/>
</dbReference>
<dbReference type="AlphaFoldDB" id="A0A7L5BYJ4"/>
<name>A0A7L5BYJ4_9RHOB</name>
<keyword evidence="1" id="KW-0732">Signal</keyword>
<dbReference type="EMBL" id="CP049056">
    <property type="protein sequence ID" value="QIE56995.1"/>
    <property type="molecule type" value="Genomic_DNA"/>
</dbReference>
<reference evidence="3 4" key="1">
    <citation type="submission" date="2020-02" db="EMBL/GenBank/DDBJ databases">
        <title>complete genome sequence of Rhodobacteraceae bacterium.</title>
        <authorList>
            <person name="Park J."/>
            <person name="Kim Y.-S."/>
            <person name="Kim K.-H."/>
        </authorList>
    </citation>
    <scope>NUCLEOTIDE SEQUENCE [LARGE SCALE GENOMIC DNA]</scope>
    <source>
        <strain evidence="3 4">RR4-56</strain>
    </source>
</reference>
<dbReference type="RefSeq" id="WP_165101109.1">
    <property type="nucleotide sequence ID" value="NZ_CP049056.1"/>
</dbReference>
<dbReference type="InterPro" id="IPR019223">
    <property type="entry name" value="DUF2147"/>
</dbReference>
<proteinExistence type="predicted"/>
<evidence type="ECO:0000313" key="3">
    <source>
        <dbReference type="EMBL" id="QIE56995.1"/>
    </source>
</evidence>
<dbReference type="KEGG" id="hdh:G5B40_17045"/>
<dbReference type="Proteomes" id="UP000503336">
    <property type="component" value="Chromosome"/>
</dbReference>
<feature type="domain" description="DUF2147" evidence="2">
    <location>
        <begin position="26"/>
        <end position="129"/>
    </location>
</feature>
<sequence length="131" mass="14054">MKLKTAVAALIAALTSAAAATADPTGLWKTEANDEGSYLVVDIGPCADRLCGVIVDARDKAGISRESYENLGRQIITDMAPDGANKWDDGEIWAPDEDKTYSASMELNGDVLEVEGCLLVFCRGQNWTRAE</sequence>
<dbReference type="Pfam" id="PF09917">
    <property type="entry name" value="DUF2147"/>
    <property type="match status" value="1"/>
</dbReference>
<gene>
    <name evidence="3" type="ORF">G5B40_17045</name>
</gene>
<dbReference type="PANTHER" id="PTHR36919:SF2">
    <property type="entry name" value="BLL6627 PROTEIN"/>
    <property type="match status" value="1"/>
</dbReference>
<dbReference type="Gene3D" id="2.40.128.520">
    <property type="match status" value="1"/>
</dbReference>
<protein>
    <submittedName>
        <fullName evidence="3">DUF2147 domain-containing protein</fullName>
    </submittedName>
</protein>
<evidence type="ECO:0000313" key="4">
    <source>
        <dbReference type="Proteomes" id="UP000503336"/>
    </source>
</evidence>
<organism evidence="3 4">
    <name type="scientific">Pikeienuella piscinae</name>
    <dbReference type="NCBI Taxonomy" id="2748098"/>
    <lineage>
        <taxon>Bacteria</taxon>
        <taxon>Pseudomonadati</taxon>
        <taxon>Pseudomonadota</taxon>
        <taxon>Alphaproteobacteria</taxon>
        <taxon>Rhodobacterales</taxon>
        <taxon>Paracoccaceae</taxon>
        <taxon>Pikeienuella</taxon>
    </lineage>
</organism>
<keyword evidence="4" id="KW-1185">Reference proteome</keyword>
<evidence type="ECO:0000256" key="1">
    <source>
        <dbReference type="SAM" id="SignalP"/>
    </source>
</evidence>
<feature type="signal peptide" evidence="1">
    <location>
        <begin position="1"/>
        <end position="22"/>
    </location>
</feature>